<evidence type="ECO:0000313" key="2">
    <source>
        <dbReference type="Proteomes" id="UP000318065"/>
    </source>
</evidence>
<protein>
    <submittedName>
        <fullName evidence="1">Uncharacterized protein</fullName>
    </submittedName>
</protein>
<accession>A0A510HEX3</accession>
<dbReference type="InterPro" id="IPR037293">
    <property type="entry name" value="Gal_Oxidase_central_sf"/>
</dbReference>
<evidence type="ECO:0000313" key="1">
    <source>
        <dbReference type="EMBL" id="BBL78490.1"/>
    </source>
</evidence>
<dbReference type="Gene3D" id="2.130.10.80">
    <property type="entry name" value="Galactose oxidase/kelch, beta-propeller"/>
    <property type="match status" value="1"/>
</dbReference>
<dbReference type="Proteomes" id="UP000318065">
    <property type="component" value="Chromosome"/>
</dbReference>
<sequence>MLISRGEGPNWTFLSSAEIYDPATGSFSWTGSPSAALIARARVRLADGRVLVLGGHRGRGAIFLLT</sequence>
<proteinExistence type="predicted"/>
<gene>
    <name evidence="1" type="ORF">RxyAA322_03440</name>
</gene>
<dbReference type="InterPro" id="IPR015915">
    <property type="entry name" value="Kelch-typ_b-propeller"/>
</dbReference>
<dbReference type="SUPFAM" id="SSF117281">
    <property type="entry name" value="Kelch motif"/>
    <property type="match status" value="1"/>
</dbReference>
<organism evidence="1 2">
    <name type="scientific">Rubrobacter xylanophilus</name>
    <dbReference type="NCBI Taxonomy" id="49319"/>
    <lineage>
        <taxon>Bacteria</taxon>
        <taxon>Bacillati</taxon>
        <taxon>Actinomycetota</taxon>
        <taxon>Rubrobacteria</taxon>
        <taxon>Rubrobacterales</taxon>
        <taxon>Rubrobacteraceae</taxon>
        <taxon>Rubrobacter</taxon>
    </lineage>
</organism>
<dbReference type="AlphaFoldDB" id="A0A510HEX3"/>
<reference evidence="1" key="1">
    <citation type="journal article" date="2019" name="Microbiol. Resour. Announc.">
        <title>Complete Genome Sequence of Rubrobacter xylanophilus Strain AA3-22, Isolated from Arima Onsen in Japan.</title>
        <authorList>
            <person name="Tomariguchi N."/>
            <person name="Miyazaki K."/>
        </authorList>
    </citation>
    <scope>NUCLEOTIDE SEQUENCE [LARGE SCALE GENOMIC DNA]</scope>
    <source>
        <strain evidence="1">AA3-22</strain>
    </source>
</reference>
<keyword evidence="2" id="KW-1185">Reference proteome</keyword>
<dbReference type="EMBL" id="AP019791">
    <property type="protein sequence ID" value="BBL78490.1"/>
    <property type="molecule type" value="Genomic_DNA"/>
</dbReference>
<name>A0A510HEX3_9ACTN</name>